<keyword evidence="17" id="KW-1185">Reference proteome</keyword>
<evidence type="ECO:0000256" key="12">
    <source>
        <dbReference type="SAM" id="MobiDB-lite"/>
    </source>
</evidence>
<keyword evidence="10 13" id="KW-0472">Membrane</keyword>
<dbReference type="InterPro" id="IPR003439">
    <property type="entry name" value="ABC_transporter-like_ATP-bd"/>
</dbReference>
<dbReference type="PROSITE" id="PS50929">
    <property type="entry name" value="ABC_TM1F"/>
    <property type="match status" value="1"/>
</dbReference>
<evidence type="ECO:0000256" key="10">
    <source>
        <dbReference type="ARBA" id="ARBA00023136"/>
    </source>
</evidence>
<evidence type="ECO:0000256" key="9">
    <source>
        <dbReference type="ARBA" id="ARBA00022989"/>
    </source>
</evidence>
<dbReference type="InterPro" id="IPR011527">
    <property type="entry name" value="ABC1_TM_dom"/>
</dbReference>
<evidence type="ECO:0000259" key="14">
    <source>
        <dbReference type="PROSITE" id="PS50893"/>
    </source>
</evidence>
<dbReference type="FunFam" id="3.40.50.300:FF:000221">
    <property type="entry name" value="Multidrug ABC transporter ATP-binding protein"/>
    <property type="match status" value="1"/>
</dbReference>
<evidence type="ECO:0000256" key="5">
    <source>
        <dbReference type="ARBA" id="ARBA00022692"/>
    </source>
</evidence>
<evidence type="ECO:0000256" key="8">
    <source>
        <dbReference type="ARBA" id="ARBA00022967"/>
    </source>
</evidence>
<gene>
    <name evidence="16" type="ORF">GPX89_17495</name>
</gene>
<dbReference type="GO" id="GO:0005524">
    <property type="term" value="F:ATP binding"/>
    <property type="evidence" value="ECO:0007669"/>
    <property type="project" value="UniProtKB-KW"/>
</dbReference>
<keyword evidence="5 13" id="KW-0812">Transmembrane</keyword>
<keyword evidence="4" id="KW-0997">Cell inner membrane</keyword>
<dbReference type="PANTHER" id="PTHR24221:SF654">
    <property type="entry name" value="ATP-BINDING CASSETTE SUB-FAMILY B MEMBER 6"/>
    <property type="match status" value="1"/>
</dbReference>
<dbReference type="PROSITE" id="PS00211">
    <property type="entry name" value="ABC_TRANSPORTER_1"/>
    <property type="match status" value="1"/>
</dbReference>
<evidence type="ECO:0000313" key="16">
    <source>
        <dbReference type="EMBL" id="MVU79035.1"/>
    </source>
</evidence>
<evidence type="ECO:0000256" key="4">
    <source>
        <dbReference type="ARBA" id="ARBA00022519"/>
    </source>
</evidence>
<evidence type="ECO:0000256" key="7">
    <source>
        <dbReference type="ARBA" id="ARBA00022840"/>
    </source>
</evidence>
<keyword evidence="9 13" id="KW-1133">Transmembrane helix</keyword>
<dbReference type="GO" id="GO:0005886">
    <property type="term" value="C:plasma membrane"/>
    <property type="evidence" value="ECO:0007669"/>
    <property type="project" value="UniProtKB-SubCell"/>
</dbReference>
<feature type="transmembrane region" description="Helical" evidence="13">
    <location>
        <begin position="322"/>
        <end position="341"/>
    </location>
</feature>
<feature type="transmembrane region" description="Helical" evidence="13">
    <location>
        <begin position="179"/>
        <end position="196"/>
    </location>
</feature>
<dbReference type="Pfam" id="PF00664">
    <property type="entry name" value="ABC_membrane"/>
    <property type="match status" value="1"/>
</dbReference>
<feature type="transmembrane region" description="Helical" evidence="13">
    <location>
        <begin position="53"/>
        <end position="82"/>
    </location>
</feature>
<feature type="compositionally biased region" description="Low complexity" evidence="12">
    <location>
        <begin position="649"/>
        <end position="663"/>
    </location>
</feature>
<dbReference type="InterPro" id="IPR027417">
    <property type="entry name" value="P-loop_NTPase"/>
</dbReference>
<keyword evidence="3" id="KW-1003">Cell membrane</keyword>
<feature type="transmembrane region" description="Helical" evidence="13">
    <location>
        <begin position="286"/>
        <end position="310"/>
    </location>
</feature>
<organism evidence="16 17">
    <name type="scientific">Nocardia terrae</name>
    <dbReference type="NCBI Taxonomy" id="2675851"/>
    <lineage>
        <taxon>Bacteria</taxon>
        <taxon>Bacillati</taxon>
        <taxon>Actinomycetota</taxon>
        <taxon>Actinomycetes</taxon>
        <taxon>Mycobacteriales</taxon>
        <taxon>Nocardiaceae</taxon>
        <taxon>Nocardia</taxon>
    </lineage>
</organism>
<feature type="transmembrane region" description="Helical" evidence="13">
    <location>
        <begin position="102"/>
        <end position="127"/>
    </location>
</feature>
<feature type="region of interest" description="Disordered" evidence="12">
    <location>
        <begin position="636"/>
        <end position="692"/>
    </location>
</feature>
<dbReference type="Gene3D" id="3.40.50.300">
    <property type="entry name" value="P-loop containing nucleotide triphosphate hydrolases"/>
    <property type="match status" value="1"/>
</dbReference>
<evidence type="ECO:0000256" key="13">
    <source>
        <dbReference type="SAM" id="Phobius"/>
    </source>
</evidence>
<evidence type="ECO:0000256" key="11">
    <source>
        <dbReference type="ARBA" id="ARBA00023455"/>
    </source>
</evidence>
<dbReference type="PANTHER" id="PTHR24221">
    <property type="entry name" value="ATP-BINDING CASSETTE SUB-FAMILY B"/>
    <property type="match status" value="1"/>
</dbReference>
<dbReference type="SUPFAM" id="SSF52540">
    <property type="entry name" value="P-loop containing nucleoside triphosphate hydrolases"/>
    <property type="match status" value="1"/>
</dbReference>
<comment type="similarity">
    <text evidence="11">Belongs to the ABC transporter superfamily. Siderophore-Fe(3+) uptake transporter (SIUT) (TC 3.A.1.21) family.</text>
</comment>
<dbReference type="GO" id="GO:0016887">
    <property type="term" value="F:ATP hydrolysis activity"/>
    <property type="evidence" value="ECO:0007669"/>
    <property type="project" value="InterPro"/>
</dbReference>
<keyword evidence="2" id="KW-0813">Transport</keyword>
<name>A0A7K1UXH8_9NOCA</name>
<accession>A0A7K1UXH8</accession>
<feature type="domain" description="ABC transporter" evidence="14">
    <location>
        <begin position="382"/>
        <end position="615"/>
    </location>
</feature>
<sequence>MKVGGGLMTVESPPAVEAHAIDPGPAAADGGVPDEKAAAKARRRREAAARKEILAPVSGALTIAGVVVALASVCSVAPFLLIVSACRELLANSPDTDRVWRLLSLAVLVLVVRAMLQAAALTWSHAVDARYQLSLRRALADKLTRVPLGWFGARSSSEVKKYLQDDVEALHYLVAHARLDFIGSVTVPLVTLVYLATVDWRLTLVLLLPLVIYALCMRAMLDEPGRERLSAYNAAEQRTRVATVEFVDGIQVVRAFGRAGKAHSEFRAAVAAQTERLRRLKMPVMTVQSVSDTVVSPVFVMLLVVVAGLAGVGLDWLEPLDLLPFLLVGLGLGSSLLGLGYGAQALRTAGDAALRLHELQQTAELSTGSGESGTRESPAGLIRFEDVSFGYRADHRVLRGLDLELAPGTMTALVGPSGSGKSTLAKLLPRFYDVDSGRITIGGRDIRDIPSEELYRTVGFVFQDVRLIRGSIADNLRLARPDADAAALERAARAARIHDRILALPRGYDSEIGVDAILSGGEAQRLSIARTLLADTPILVLDEATAFADPESEAAVQDALAELVAGRTVLVIAHRLHTITGVDRILVLEHGTLVEQGDHASLHAAGGLYQQLWEVNAAALETVAGVGVGEGRNADTGAGGLSGTAPRNSADSAPGRAGAASAGIQPVAVDLGREHAGMTSETPGVADEEAKR</sequence>
<comment type="caution">
    <text evidence="16">The sequence shown here is derived from an EMBL/GenBank/DDBJ whole genome shotgun (WGS) entry which is preliminary data.</text>
</comment>
<dbReference type="GO" id="GO:0140359">
    <property type="term" value="F:ABC-type transporter activity"/>
    <property type="evidence" value="ECO:0007669"/>
    <property type="project" value="InterPro"/>
</dbReference>
<protein>
    <submittedName>
        <fullName evidence="16">ATP-binding cassette domain-containing protein</fullName>
    </submittedName>
</protein>
<dbReference type="Pfam" id="PF00005">
    <property type="entry name" value="ABC_tran"/>
    <property type="match status" value="1"/>
</dbReference>
<dbReference type="PROSITE" id="PS50893">
    <property type="entry name" value="ABC_TRANSPORTER_2"/>
    <property type="match status" value="1"/>
</dbReference>
<evidence type="ECO:0000256" key="6">
    <source>
        <dbReference type="ARBA" id="ARBA00022741"/>
    </source>
</evidence>
<proteinExistence type="inferred from homology"/>
<keyword evidence="7 16" id="KW-0067">ATP-binding</keyword>
<evidence type="ECO:0000259" key="15">
    <source>
        <dbReference type="PROSITE" id="PS50929"/>
    </source>
</evidence>
<dbReference type="Gene3D" id="1.20.1560.10">
    <property type="entry name" value="ABC transporter type 1, transmembrane domain"/>
    <property type="match status" value="1"/>
</dbReference>
<keyword evidence="8" id="KW-1278">Translocase</keyword>
<dbReference type="InterPro" id="IPR017871">
    <property type="entry name" value="ABC_transporter-like_CS"/>
</dbReference>
<dbReference type="EMBL" id="WRPP01000003">
    <property type="protein sequence ID" value="MVU79035.1"/>
    <property type="molecule type" value="Genomic_DNA"/>
</dbReference>
<evidence type="ECO:0000256" key="1">
    <source>
        <dbReference type="ARBA" id="ARBA00004429"/>
    </source>
</evidence>
<evidence type="ECO:0000256" key="3">
    <source>
        <dbReference type="ARBA" id="ARBA00022475"/>
    </source>
</evidence>
<evidence type="ECO:0000313" key="17">
    <source>
        <dbReference type="Proteomes" id="UP000466794"/>
    </source>
</evidence>
<feature type="transmembrane region" description="Helical" evidence="13">
    <location>
        <begin position="202"/>
        <end position="221"/>
    </location>
</feature>
<dbReference type="InterPro" id="IPR003593">
    <property type="entry name" value="AAA+_ATPase"/>
</dbReference>
<feature type="domain" description="ABC transmembrane type-1" evidence="15">
    <location>
        <begin position="63"/>
        <end position="348"/>
    </location>
</feature>
<comment type="subcellular location">
    <subcellularLocation>
        <location evidence="1">Cell inner membrane</location>
        <topology evidence="1">Multi-pass membrane protein</topology>
    </subcellularLocation>
</comment>
<keyword evidence="6" id="KW-0547">Nucleotide-binding</keyword>
<dbReference type="AlphaFoldDB" id="A0A7K1UXH8"/>
<evidence type="ECO:0000256" key="2">
    <source>
        <dbReference type="ARBA" id="ARBA00022448"/>
    </source>
</evidence>
<dbReference type="Proteomes" id="UP000466794">
    <property type="component" value="Unassembled WGS sequence"/>
</dbReference>
<dbReference type="SMART" id="SM00382">
    <property type="entry name" value="AAA"/>
    <property type="match status" value="1"/>
</dbReference>
<dbReference type="InterPro" id="IPR036640">
    <property type="entry name" value="ABC1_TM_sf"/>
</dbReference>
<dbReference type="SUPFAM" id="SSF90123">
    <property type="entry name" value="ABC transporter transmembrane region"/>
    <property type="match status" value="1"/>
</dbReference>
<reference evidence="16 17" key="1">
    <citation type="submission" date="2019-12" db="EMBL/GenBank/DDBJ databases">
        <title>Nocardia sp. nov. ET3-3 isolated from soil.</title>
        <authorList>
            <person name="Kanchanasin P."/>
            <person name="Tanasupawat S."/>
            <person name="Yuki M."/>
            <person name="Kudo T."/>
        </authorList>
    </citation>
    <scope>NUCLEOTIDE SEQUENCE [LARGE SCALE GENOMIC DNA]</scope>
    <source>
        <strain evidence="16 17">ET3-3</strain>
    </source>
</reference>
<dbReference type="InterPro" id="IPR039421">
    <property type="entry name" value="Type_1_exporter"/>
</dbReference>